<name>A0ABP9NUF8_9BACT</name>
<accession>A0ABP9NUF8</accession>
<organism evidence="2 3">
    <name type="scientific">Prosthecobacter algae</name>
    <dbReference type="NCBI Taxonomy" id="1144682"/>
    <lineage>
        <taxon>Bacteria</taxon>
        <taxon>Pseudomonadati</taxon>
        <taxon>Verrucomicrobiota</taxon>
        <taxon>Verrucomicrobiia</taxon>
        <taxon>Verrucomicrobiales</taxon>
        <taxon>Verrucomicrobiaceae</taxon>
        <taxon>Prosthecobacter</taxon>
    </lineage>
</organism>
<feature type="region of interest" description="Disordered" evidence="1">
    <location>
        <begin position="1"/>
        <end position="20"/>
    </location>
</feature>
<sequence length="794" mass="88427">MPAPRRPRPPQPAARKPAPIVPLGTVIREFEAWRSAQTGKPSRGALRDYWQKQDAQHAQRPDYALWRELHGADSPPQRRQDPTELALRALKSPESAILWAVLALLPEVLELPALSPAKKDSLLQTLRQRLSQDRPPLLPLTKAPLSSALVLWQARSLLGTATWTELQALLQTATPGWKPGRKTDLGFWDSELPWPVASSQITRRLASTLHRQILQQLESKATPAADLAPWHITAWMLHRDARPAQGAVRGAELETLLAAASTARLAGDADQAARLAALVLHLLPPQAPDSFLQRCRVAAWHLSEMGLCGHPALQIPLEDLPFPGDLPTTENGQAAARQYLDPQDAAHPYLTSEVQNDPDWEVLRRAGIVLHHPLAALSWVARKAQAYALKKQHELLQSAATLAARHHRLITLGRLLPHLPPSPERILGYAKTLRQNQRRMPFLRDQEIWQDWTKSLRTAWSRLEPEAIQDAEDLFLLHETLHDREVTLLRVLPDELQTLALRHLHSRSQPSPLVQALVADPRQMQQLEHQRQVELWSVAAELRERPELAPTAWISLVMRGEAAQGRYSLIVQGPAGRVIHHDRLKPMSATPGAELDWAPFLETLTQAIAQTSPQATQLWVAADSGFASLPWAQMTQEIFRVPSWEWAFRVLREPLPSTIPPGTYLRLDRTTSIPEPSPAQPLPAGTCVLLPLAESCNANTRWLGLEAATEEKPAPALRSLQVGTYDHIISAIPVQRGDLKQDLVRVCLAHQTRTFLSPVAPLADPEREAFLAAPLTPPATWIKNGLPTRPAPKK</sequence>
<evidence type="ECO:0000313" key="3">
    <source>
        <dbReference type="Proteomes" id="UP001499852"/>
    </source>
</evidence>
<keyword evidence="3" id="KW-1185">Reference proteome</keyword>
<dbReference type="Proteomes" id="UP001499852">
    <property type="component" value="Unassembled WGS sequence"/>
</dbReference>
<reference evidence="3" key="1">
    <citation type="journal article" date="2019" name="Int. J. Syst. Evol. Microbiol.">
        <title>The Global Catalogue of Microorganisms (GCM) 10K type strain sequencing project: providing services to taxonomists for standard genome sequencing and annotation.</title>
        <authorList>
            <consortium name="The Broad Institute Genomics Platform"/>
            <consortium name="The Broad Institute Genome Sequencing Center for Infectious Disease"/>
            <person name="Wu L."/>
            <person name="Ma J."/>
        </authorList>
    </citation>
    <scope>NUCLEOTIDE SEQUENCE [LARGE SCALE GENOMIC DNA]</scope>
    <source>
        <strain evidence="3">JCM 18053</strain>
    </source>
</reference>
<protein>
    <submittedName>
        <fullName evidence="2">Uncharacterized protein</fullName>
    </submittedName>
</protein>
<comment type="caution">
    <text evidence="2">The sequence shown here is derived from an EMBL/GenBank/DDBJ whole genome shotgun (WGS) entry which is preliminary data.</text>
</comment>
<dbReference type="EMBL" id="BAABIA010000001">
    <property type="protein sequence ID" value="GAA5133934.1"/>
    <property type="molecule type" value="Genomic_DNA"/>
</dbReference>
<evidence type="ECO:0000313" key="2">
    <source>
        <dbReference type="EMBL" id="GAA5133934.1"/>
    </source>
</evidence>
<evidence type="ECO:0000256" key="1">
    <source>
        <dbReference type="SAM" id="MobiDB-lite"/>
    </source>
</evidence>
<gene>
    <name evidence="2" type="ORF">GCM10023213_04670</name>
</gene>
<proteinExistence type="predicted"/>